<reference evidence="2" key="1">
    <citation type="journal article" date="2020" name="Stud. Mycol.">
        <title>101 Dothideomycetes genomes: a test case for predicting lifestyles and emergence of pathogens.</title>
        <authorList>
            <person name="Haridas S."/>
            <person name="Albert R."/>
            <person name="Binder M."/>
            <person name="Bloem J."/>
            <person name="Labutti K."/>
            <person name="Salamov A."/>
            <person name="Andreopoulos B."/>
            <person name="Baker S."/>
            <person name="Barry K."/>
            <person name="Bills G."/>
            <person name="Bluhm B."/>
            <person name="Cannon C."/>
            <person name="Castanera R."/>
            <person name="Culley D."/>
            <person name="Daum C."/>
            <person name="Ezra D."/>
            <person name="Gonzalez J."/>
            <person name="Henrissat B."/>
            <person name="Kuo A."/>
            <person name="Liang C."/>
            <person name="Lipzen A."/>
            <person name="Lutzoni F."/>
            <person name="Magnuson J."/>
            <person name="Mondo S."/>
            <person name="Nolan M."/>
            <person name="Ohm R."/>
            <person name="Pangilinan J."/>
            <person name="Park H.-J."/>
            <person name="Ramirez L."/>
            <person name="Alfaro M."/>
            <person name="Sun H."/>
            <person name="Tritt A."/>
            <person name="Yoshinaga Y."/>
            <person name="Zwiers L.-H."/>
            <person name="Turgeon B."/>
            <person name="Goodwin S."/>
            <person name="Spatafora J."/>
            <person name="Crous P."/>
            <person name="Grigoriev I."/>
        </authorList>
    </citation>
    <scope>NUCLEOTIDE SEQUENCE</scope>
    <source>
        <strain evidence="2">CBS 113979</strain>
    </source>
</reference>
<sequence length="699" mass="78858">MANAETGSVREDLPPPTGSNCEIRILQARFKKDGKKEIIARDGFEAERPSADEEYALVLSQSFDKKNVLEKTELRVNSAQLLKCFRDLVGAYPTVPSNFKTPFEMEAPFGMLFHYWGPLKELRDETKDDVLRMHLNLLLEFMRIEMGKDKEKHDSMLRKRHITFASLWTIYKPGDILYAEENGHSRLLVCEKTAYEETTRMGQFLEVHCSYTDYDGNNVGKAKHIFYVRQKQHFAAENPSAIAELPVYPRKFLPNQDRINELENELTRRGRRYLKFKGVQIKCYNGVAKWLKDPPAYFWHPDLADFPGFGSLILRIVIDRKTFHEETKQEAVAIQAEGDLDPMLCPPFAYGYSMARKEWCQFYIDLITEVPWAPDPFGALILKEEQKSLLAALTESHTFPDNARDETAQKGKGLVILLHGTPGSGKTLTAESAAEASKKALLSSSIGQLNKENRAHYFEDRLKKLLQYATIWKAIVLLDEADVFLEARGGTDGGAGDLTARNALVAVFLRHLEYFSGIVFLTSNRVGVFDDAMKSRIHLALEYAPPELSMRRLIWTQNLLAIPASESNLSLGLPSNINASAISAGINGEGDGETESSPLLDHLIRDKLNGREISNAVTTARTLARHREQKLELKHLEVVLKVRREFNASLVRIKKVREAEERAALEGSGVLGAHGLVGRRRNSLLVSADEVEGGERWLD</sequence>
<feature type="domain" description="AAA+ ATPase" evidence="1">
    <location>
        <begin position="412"/>
        <end position="547"/>
    </location>
</feature>
<dbReference type="AlphaFoldDB" id="A0A6G1H8K1"/>
<proteinExistence type="predicted"/>
<gene>
    <name evidence="2" type="ORF">K402DRAFT_461227</name>
</gene>
<dbReference type="GO" id="GO:0016887">
    <property type="term" value="F:ATP hydrolysis activity"/>
    <property type="evidence" value="ECO:0007669"/>
    <property type="project" value="InterPro"/>
</dbReference>
<dbReference type="InterPro" id="IPR027417">
    <property type="entry name" value="P-loop_NTPase"/>
</dbReference>
<dbReference type="InterPro" id="IPR054289">
    <property type="entry name" value="DUF7025"/>
</dbReference>
<keyword evidence="2" id="KW-0378">Hydrolase</keyword>
<dbReference type="GO" id="GO:0005524">
    <property type="term" value="F:ATP binding"/>
    <property type="evidence" value="ECO:0007669"/>
    <property type="project" value="InterPro"/>
</dbReference>
<organism evidence="2 3">
    <name type="scientific">Aulographum hederae CBS 113979</name>
    <dbReference type="NCBI Taxonomy" id="1176131"/>
    <lineage>
        <taxon>Eukaryota</taxon>
        <taxon>Fungi</taxon>
        <taxon>Dikarya</taxon>
        <taxon>Ascomycota</taxon>
        <taxon>Pezizomycotina</taxon>
        <taxon>Dothideomycetes</taxon>
        <taxon>Pleosporomycetidae</taxon>
        <taxon>Aulographales</taxon>
        <taxon>Aulographaceae</taxon>
    </lineage>
</organism>
<dbReference type="InterPro" id="IPR003959">
    <property type="entry name" value="ATPase_AAA_core"/>
</dbReference>
<evidence type="ECO:0000259" key="1">
    <source>
        <dbReference type="SMART" id="SM00382"/>
    </source>
</evidence>
<protein>
    <submittedName>
        <fullName evidence="2">P-loop containing nucleoside triphosphate hydrolase protein</fullName>
    </submittedName>
</protein>
<accession>A0A6G1H8K1</accession>
<dbReference type="OrthoDB" id="10042665at2759"/>
<dbReference type="Proteomes" id="UP000800041">
    <property type="component" value="Unassembled WGS sequence"/>
</dbReference>
<dbReference type="EMBL" id="ML977145">
    <property type="protein sequence ID" value="KAF1989339.1"/>
    <property type="molecule type" value="Genomic_DNA"/>
</dbReference>
<dbReference type="Gene3D" id="3.40.50.300">
    <property type="entry name" value="P-loop containing nucleotide triphosphate hydrolases"/>
    <property type="match status" value="1"/>
</dbReference>
<dbReference type="PANTHER" id="PTHR46411:SF3">
    <property type="entry name" value="AAA+ ATPASE DOMAIN-CONTAINING PROTEIN"/>
    <property type="match status" value="1"/>
</dbReference>
<dbReference type="Pfam" id="PF22942">
    <property type="entry name" value="DUF7025"/>
    <property type="match status" value="1"/>
</dbReference>
<dbReference type="SMART" id="SM00382">
    <property type="entry name" value="AAA"/>
    <property type="match status" value="1"/>
</dbReference>
<dbReference type="SUPFAM" id="SSF52540">
    <property type="entry name" value="P-loop containing nucleoside triphosphate hydrolases"/>
    <property type="match status" value="1"/>
</dbReference>
<dbReference type="Pfam" id="PF00004">
    <property type="entry name" value="AAA"/>
    <property type="match status" value="1"/>
</dbReference>
<evidence type="ECO:0000313" key="3">
    <source>
        <dbReference type="Proteomes" id="UP000800041"/>
    </source>
</evidence>
<evidence type="ECO:0000313" key="2">
    <source>
        <dbReference type="EMBL" id="KAF1989339.1"/>
    </source>
</evidence>
<dbReference type="PANTHER" id="PTHR46411">
    <property type="entry name" value="FAMILY ATPASE, PUTATIVE-RELATED"/>
    <property type="match status" value="1"/>
</dbReference>
<dbReference type="InterPro" id="IPR003593">
    <property type="entry name" value="AAA+_ATPase"/>
</dbReference>
<name>A0A6G1H8K1_9PEZI</name>
<keyword evidence="3" id="KW-1185">Reference proteome</keyword>